<dbReference type="SUPFAM" id="SSF56112">
    <property type="entry name" value="Protein kinase-like (PK-like)"/>
    <property type="match status" value="2"/>
</dbReference>
<dbReference type="InterPro" id="IPR051681">
    <property type="entry name" value="Ser/Thr_Kinases-Pseudokinases"/>
</dbReference>
<dbReference type="GO" id="GO:0004674">
    <property type="term" value="F:protein serine/threonine kinase activity"/>
    <property type="evidence" value="ECO:0007669"/>
    <property type="project" value="TreeGrafter"/>
</dbReference>
<feature type="compositionally biased region" description="Low complexity" evidence="1">
    <location>
        <begin position="279"/>
        <end position="290"/>
    </location>
</feature>
<dbReference type="InterPro" id="IPR011009">
    <property type="entry name" value="Kinase-like_dom_sf"/>
</dbReference>
<feature type="domain" description="Protein kinase" evidence="2">
    <location>
        <begin position="27"/>
        <end position="460"/>
    </location>
</feature>
<reference evidence="3 4" key="1">
    <citation type="submission" date="2014-04" db="EMBL/GenBank/DDBJ databases">
        <authorList>
            <consortium name="DOE Joint Genome Institute"/>
            <person name="Kuo A."/>
            <person name="Kohler A."/>
            <person name="Nagy L.G."/>
            <person name="Floudas D."/>
            <person name="Copeland A."/>
            <person name="Barry K.W."/>
            <person name="Cichocki N."/>
            <person name="Veneault-Fourrey C."/>
            <person name="LaButti K."/>
            <person name="Lindquist E.A."/>
            <person name="Lipzen A."/>
            <person name="Lundell T."/>
            <person name="Morin E."/>
            <person name="Murat C."/>
            <person name="Sun H."/>
            <person name="Tunlid A."/>
            <person name="Henrissat B."/>
            <person name="Grigoriev I.V."/>
            <person name="Hibbett D.S."/>
            <person name="Martin F."/>
            <person name="Nordberg H.P."/>
            <person name="Cantor M.N."/>
            <person name="Hua S.X."/>
        </authorList>
    </citation>
    <scope>NUCLEOTIDE SEQUENCE [LARGE SCALE GENOMIC DNA]</scope>
    <source>
        <strain evidence="3 4">Foug A</strain>
    </source>
</reference>
<dbReference type="InterPro" id="IPR001245">
    <property type="entry name" value="Ser-Thr/Tyr_kinase_cat_dom"/>
</dbReference>
<evidence type="ECO:0000313" key="3">
    <source>
        <dbReference type="EMBL" id="KIM56872.1"/>
    </source>
</evidence>
<dbReference type="GO" id="GO:0005524">
    <property type="term" value="F:ATP binding"/>
    <property type="evidence" value="ECO:0007669"/>
    <property type="project" value="InterPro"/>
</dbReference>
<dbReference type="Gene3D" id="1.10.510.10">
    <property type="entry name" value="Transferase(Phosphotransferase) domain 1"/>
    <property type="match status" value="2"/>
</dbReference>
<dbReference type="SMART" id="SM00220">
    <property type="entry name" value="S_TKc"/>
    <property type="match status" value="1"/>
</dbReference>
<evidence type="ECO:0000259" key="2">
    <source>
        <dbReference type="PROSITE" id="PS50011"/>
    </source>
</evidence>
<dbReference type="PANTHER" id="PTHR44329">
    <property type="entry name" value="SERINE/THREONINE-PROTEIN KINASE TNNI3K-RELATED"/>
    <property type="match status" value="1"/>
</dbReference>
<reference evidence="4" key="2">
    <citation type="submission" date="2015-01" db="EMBL/GenBank/DDBJ databases">
        <title>Evolutionary Origins and Diversification of the Mycorrhizal Mutualists.</title>
        <authorList>
            <consortium name="DOE Joint Genome Institute"/>
            <consortium name="Mycorrhizal Genomics Consortium"/>
            <person name="Kohler A."/>
            <person name="Kuo A."/>
            <person name="Nagy L.G."/>
            <person name="Floudas D."/>
            <person name="Copeland A."/>
            <person name="Barry K.W."/>
            <person name="Cichocki N."/>
            <person name="Veneault-Fourrey C."/>
            <person name="LaButti K."/>
            <person name="Lindquist E.A."/>
            <person name="Lipzen A."/>
            <person name="Lundell T."/>
            <person name="Morin E."/>
            <person name="Murat C."/>
            <person name="Riley R."/>
            <person name="Ohm R."/>
            <person name="Sun H."/>
            <person name="Tunlid A."/>
            <person name="Henrissat B."/>
            <person name="Grigoriev I.V."/>
            <person name="Hibbett D.S."/>
            <person name="Martin F."/>
        </authorList>
    </citation>
    <scope>NUCLEOTIDE SEQUENCE [LARGE SCALE GENOMIC DNA]</scope>
    <source>
        <strain evidence="4">Foug A</strain>
    </source>
</reference>
<dbReference type="InterPro" id="IPR008271">
    <property type="entry name" value="Ser/Thr_kinase_AS"/>
</dbReference>
<feature type="region of interest" description="Disordered" evidence="1">
    <location>
        <begin position="306"/>
        <end position="329"/>
    </location>
</feature>
<dbReference type="STRING" id="1036808.A0A0C2ZWM9"/>
<feature type="region of interest" description="Disordered" evidence="1">
    <location>
        <begin position="279"/>
        <end position="298"/>
    </location>
</feature>
<dbReference type="InterPro" id="IPR000719">
    <property type="entry name" value="Prot_kinase_dom"/>
</dbReference>
<dbReference type="Proteomes" id="UP000053989">
    <property type="component" value="Unassembled WGS sequence"/>
</dbReference>
<dbReference type="OrthoDB" id="122279at2759"/>
<dbReference type="AlphaFoldDB" id="A0A0C2ZWM9"/>
<dbReference type="PROSITE" id="PS50011">
    <property type="entry name" value="PROTEIN_KINASE_DOM"/>
    <property type="match status" value="1"/>
</dbReference>
<proteinExistence type="predicted"/>
<name>A0A0C2ZWM9_9AGAM</name>
<protein>
    <recommendedName>
        <fullName evidence="2">Protein kinase domain-containing protein</fullName>
    </recommendedName>
</protein>
<dbReference type="EMBL" id="KN822108">
    <property type="protein sequence ID" value="KIM56872.1"/>
    <property type="molecule type" value="Genomic_DNA"/>
</dbReference>
<dbReference type="PANTHER" id="PTHR44329:SF261">
    <property type="entry name" value="ZINC FINGER CONTAINING PROTEIN KINASE-RELATED"/>
    <property type="match status" value="1"/>
</dbReference>
<evidence type="ECO:0000313" key="4">
    <source>
        <dbReference type="Proteomes" id="UP000053989"/>
    </source>
</evidence>
<gene>
    <name evidence="3" type="ORF">SCLCIDRAFT_29206</name>
</gene>
<evidence type="ECO:0000256" key="1">
    <source>
        <dbReference type="SAM" id="MobiDB-lite"/>
    </source>
</evidence>
<dbReference type="HOGENOM" id="CLU_580270_0_0_1"/>
<accession>A0A0C2ZWM9</accession>
<sequence>MAGPEILREPANQETEYRITSLDVSVSRDQTANFQGRNALVYQGTLHPMDVRVAVKTDLKWTSTGFKRPQENPPEGAFLVQTRAMNQNILPLIGITTKFDSTISIVSTWMAMGNAHGYVQNPAIDPRPLITDIARGMCYLHTYPPGPIIHGDLKGSNVLISDEGRALIADIGFMSLMNSSSNVASYPRHAPSNWIPPEVVEHIFWGDEYVMSKSQATADTTQLLTLMSEHATCFSINLNDQVDRNMNIPPHHDISAIVFQGTLRSDGTKLMVKTFTSLSAGSDSAEGGSSRNASLVRTAPREYHLTSRDYDKTGNRTEPTSDDETDPRPLLLGIAEGLNYLHDYKPGPLFHVWCESLGRAPNWVSPEELESGVFVKTPEADVWAFGMVALELFTRKPPFGGIKSVADVRSRIMQGPDHPSDEETFDRLTDGWWDQCLYCWQRKPWSRPGIHAITSEIKMLMNAPELAIKEL</sequence>
<dbReference type="Pfam" id="PF07714">
    <property type="entry name" value="PK_Tyr_Ser-Thr"/>
    <property type="match status" value="2"/>
</dbReference>
<feature type="compositionally biased region" description="Basic and acidic residues" evidence="1">
    <location>
        <begin position="306"/>
        <end position="315"/>
    </location>
</feature>
<dbReference type="PROSITE" id="PS00108">
    <property type="entry name" value="PROTEIN_KINASE_ST"/>
    <property type="match status" value="1"/>
</dbReference>
<organism evidence="3 4">
    <name type="scientific">Scleroderma citrinum Foug A</name>
    <dbReference type="NCBI Taxonomy" id="1036808"/>
    <lineage>
        <taxon>Eukaryota</taxon>
        <taxon>Fungi</taxon>
        <taxon>Dikarya</taxon>
        <taxon>Basidiomycota</taxon>
        <taxon>Agaricomycotina</taxon>
        <taxon>Agaricomycetes</taxon>
        <taxon>Agaricomycetidae</taxon>
        <taxon>Boletales</taxon>
        <taxon>Sclerodermatineae</taxon>
        <taxon>Sclerodermataceae</taxon>
        <taxon>Scleroderma</taxon>
    </lineage>
</organism>
<keyword evidence="4" id="KW-1185">Reference proteome</keyword>
<dbReference type="InParanoid" id="A0A0C2ZWM9"/>